<evidence type="ECO:0008006" key="4">
    <source>
        <dbReference type="Google" id="ProtNLM"/>
    </source>
</evidence>
<dbReference type="Proteomes" id="UP001159427">
    <property type="component" value="Unassembled WGS sequence"/>
</dbReference>
<evidence type="ECO:0000256" key="1">
    <source>
        <dbReference type="SAM" id="MobiDB-lite"/>
    </source>
</evidence>
<feature type="region of interest" description="Disordered" evidence="1">
    <location>
        <begin position="230"/>
        <end position="267"/>
    </location>
</feature>
<reference evidence="2 3" key="1">
    <citation type="submission" date="2022-05" db="EMBL/GenBank/DDBJ databases">
        <authorList>
            <consortium name="Genoscope - CEA"/>
            <person name="William W."/>
        </authorList>
    </citation>
    <scope>NUCLEOTIDE SEQUENCE [LARGE SCALE GENOMIC DNA]</scope>
</reference>
<protein>
    <recommendedName>
        <fullName evidence="4">C2H2-type domain-containing protein</fullName>
    </recommendedName>
</protein>
<dbReference type="EMBL" id="CALNXI010003439">
    <property type="protein sequence ID" value="CAH3193271.1"/>
    <property type="molecule type" value="Genomic_DNA"/>
</dbReference>
<name>A0ABN8SNT2_9CNID</name>
<evidence type="ECO:0000313" key="2">
    <source>
        <dbReference type="EMBL" id="CAH3193271.1"/>
    </source>
</evidence>
<evidence type="ECO:0000313" key="3">
    <source>
        <dbReference type="Proteomes" id="UP001159427"/>
    </source>
</evidence>
<gene>
    <name evidence="2" type="ORF">PEVE_00025518</name>
</gene>
<comment type="caution">
    <text evidence="2">The sequence shown here is derived from an EMBL/GenBank/DDBJ whole genome shotgun (WGS) entry which is preliminary data.</text>
</comment>
<feature type="compositionally biased region" description="Basic and acidic residues" evidence="1">
    <location>
        <begin position="248"/>
        <end position="267"/>
    </location>
</feature>
<sequence length="267" mass="30845">MEESIKKHSSHLYSQEQKSVIDLLYDLRMAFFFGNLMPYALLTKNLLNKKPFKVLTVNQVWKAYAVGVDRLIPWQSLYIRHQGCTNISLMEGKGFFTNTEIRHLHRPRKCQASKGDVEINDQPSMFECPEEGYNCTFDSFSELELHTDVGIHDTRKSGSLYNKLQKNRAEKFSSIENQKLTTNKSSTGLTVNSTNSRLSIGWALNKGRTGGVRFPENVRRYLTTRFEMGERTGKKANSEEIESQMRNARNERNERCFKERSGSPRPE</sequence>
<organism evidence="2 3">
    <name type="scientific">Porites evermanni</name>
    <dbReference type="NCBI Taxonomy" id="104178"/>
    <lineage>
        <taxon>Eukaryota</taxon>
        <taxon>Metazoa</taxon>
        <taxon>Cnidaria</taxon>
        <taxon>Anthozoa</taxon>
        <taxon>Hexacorallia</taxon>
        <taxon>Scleractinia</taxon>
        <taxon>Fungiina</taxon>
        <taxon>Poritidae</taxon>
        <taxon>Porites</taxon>
    </lineage>
</organism>
<dbReference type="PANTHER" id="PTHR33845">
    <property type="entry name" value="C2H2-TYPE DOMAIN-CONTAINING PROTEIN"/>
    <property type="match status" value="1"/>
</dbReference>
<accession>A0ABN8SNT2</accession>
<keyword evidence="3" id="KW-1185">Reference proteome</keyword>
<dbReference type="PANTHER" id="PTHR33845:SF1">
    <property type="entry name" value="C2H2-TYPE DOMAIN-CONTAINING PROTEIN"/>
    <property type="match status" value="1"/>
</dbReference>
<proteinExistence type="predicted"/>